<feature type="domain" description="EAL" evidence="2">
    <location>
        <begin position="532"/>
        <end position="785"/>
    </location>
</feature>
<dbReference type="Gene3D" id="3.30.450.20">
    <property type="entry name" value="PAS domain"/>
    <property type="match status" value="1"/>
</dbReference>
<dbReference type="RefSeq" id="WP_268882588.1">
    <property type="nucleotide sequence ID" value="NZ_CP114029.1"/>
</dbReference>
<feature type="transmembrane region" description="Helical" evidence="1">
    <location>
        <begin position="116"/>
        <end position="134"/>
    </location>
</feature>
<dbReference type="Proteomes" id="UP001164020">
    <property type="component" value="Chromosome"/>
</dbReference>
<feature type="transmembrane region" description="Helical" evidence="1">
    <location>
        <begin position="14"/>
        <end position="35"/>
    </location>
</feature>
<dbReference type="Gene3D" id="3.30.70.270">
    <property type="match status" value="1"/>
</dbReference>
<dbReference type="SUPFAM" id="SSF55785">
    <property type="entry name" value="PYP-like sensor domain (PAS domain)"/>
    <property type="match status" value="1"/>
</dbReference>
<dbReference type="InterPro" id="IPR035965">
    <property type="entry name" value="PAS-like_dom_sf"/>
</dbReference>
<dbReference type="InterPro" id="IPR052155">
    <property type="entry name" value="Biofilm_reg_signaling"/>
</dbReference>
<dbReference type="PROSITE" id="PS50887">
    <property type="entry name" value="GGDEF"/>
    <property type="match status" value="1"/>
</dbReference>
<dbReference type="PANTHER" id="PTHR44757">
    <property type="entry name" value="DIGUANYLATE CYCLASE DGCP"/>
    <property type="match status" value="1"/>
</dbReference>
<evidence type="ECO:0000313" key="5">
    <source>
        <dbReference type="EMBL" id="WAP70133.1"/>
    </source>
</evidence>
<reference evidence="5" key="1">
    <citation type="submission" date="2022-12" db="EMBL/GenBank/DDBJ databases">
        <title>Jiella pelagia sp. nov., isolated from phosphonate enriched culture of Northwest Pacific surface seawater.</title>
        <authorList>
            <person name="Shin D.Y."/>
            <person name="Hwang C.Y."/>
        </authorList>
    </citation>
    <scope>NUCLEOTIDE SEQUENCE</scope>
    <source>
        <strain evidence="5">HL-NP1</strain>
    </source>
</reference>
<dbReference type="InterPro" id="IPR000160">
    <property type="entry name" value="GGDEF_dom"/>
</dbReference>
<dbReference type="PANTHER" id="PTHR44757:SF2">
    <property type="entry name" value="BIOFILM ARCHITECTURE MAINTENANCE PROTEIN MBAA"/>
    <property type="match status" value="1"/>
</dbReference>
<feature type="transmembrane region" description="Helical" evidence="1">
    <location>
        <begin position="215"/>
        <end position="238"/>
    </location>
</feature>
<dbReference type="PROSITE" id="PS50883">
    <property type="entry name" value="EAL"/>
    <property type="match status" value="1"/>
</dbReference>
<sequence length="795" mass="85863">MQPIITCLQTGHDVWLLVLAALVCMIGVYGAFSVAQHAGRATGKTRTRLAITGLVAAGCTAWATHMIALLAFRPAMPAGFEPVLTALSLVLGILGISAGMLIAIGGRSRLRRLMGGFVLGLGVVVLHYVGQSAYVVRGHVTWNDGLVALSIFASLPLFSLSLMCAGERNRNLRPAAAPLLLLSIAVLHISGMAALQLTYDPRVAFPPLTLEPDFLAPLVATMSIGLFGVALLALSLTLRAKAKLREDRQRLGELANLALEGLAICENGIALSVNEGLARLAGRKRQDLEGRSFSELLPGVALEEIPEGEEVDGALATLSGQSVPVRVLRREFVLGRQTQTVVAFRDQRERLRSEAKIRRLAYTDTLTGLANREHFHGILEGCVTRHQASQLHFAILLFDLDGFKAVNDSLGHSGGDEVLKVVADRLSKCLDEGWEAARLSGDEFAVLIPDGADPLQATAVAERAIRAIEEPILLRDQVTHISASVGIKLSDGNSSVEQMLRNADLALYDAKANGRGHARLFTHDLRRAANDRATTAMELQDAFEDGDLELYYQPQVRLRDGALVGAEALIRWNYPYRGVLSPAAFLPVLESGPLAVPVGNWILSTACRQAARWRAEGLSDFRIGVNLFAAQLRSPDFVETVVQTLAECGLPAEALELEVTENIILRKEGATISHLAKLRSMGVGIAFDDFGTGYASLTMLKEIAITRLKVDRSFVREIEWSGKDQAIVDAIARMAKGCDLTVIAEGIETEEQADLMRDYADEGQGYLYGRPMTARAFEEHHGLGSAYLLPTALAG</sequence>
<dbReference type="SMART" id="SM00267">
    <property type="entry name" value="GGDEF"/>
    <property type="match status" value="1"/>
</dbReference>
<evidence type="ECO:0000259" key="3">
    <source>
        <dbReference type="PROSITE" id="PS50887"/>
    </source>
</evidence>
<feature type="transmembrane region" description="Helical" evidence="1">
    <location>
        <begin position="47"/>
        <end position="72"/>
    </location>
</feature>
<dbReference type="SUPFAM" id="SSF141868">
    <property type="entry name" value="EAL domain-like"/>
    <property type="match status" value="1"/>
</dbReference>
<dbReference type="InterPro" id="IPR035919">
    <property type="entry name" value="EAL_sf"/>
</dbReference>
<feature type="transmembrane region" description="Helical" evidence="1">
    <location>
        <begin position="146"/>
        <end position="165"/>
    </location>
</feature>
<dbReference type="Pfam" id="PF00990">
    <property type="entry name" value="GGDEF"/>
    <property type="match status" value="1"/>
</dbReference>
<feature type="domain" description="MHYT" evidence="4">
    <location>
        <begin position="12"/>
        <end position="198"/>
    </location>
</feature>
<feature type="transmembrane region" description="Helical" evidence="1">
    <location>
        <begin position="84"/>
        <end position="104"/>
    </location>
</feature>
<evidence type="ECO:0000259" key="4">
    <source>
        <dbReference type="PROSITE" id="PS50924"/>
    </source>
</evidence>
<keyword evidence="6" id="KW-1185">Reference proteome</keyword>
<dbReference type="InterPro" id="IPR005330">
    <property type="entry name" value="MHYT_dom"/>
</dbReference>
<feature type="transmembrane region" description="Helical" evidence="1">
    <location>
        <begin position="177"/>
        <end position="195"/>
    </location>
</feature>
<name>A0ABY7C349_9HYPH</name>
<protein>
    <submittedName>
        <fullName evidence="5">EAL domain-containing protein</fullName>
    </submittedName>
</protein>
<dbReference type="Gene3D" id="3.20.20.450">
    <property type="entry name" value="EAL domain"/>
    <property type="match status" value="1"/>
</dbReference>
<keyword evidence="1" id="KW-0812">Transmembrane</keyword>
<proteinExistence type="predicted"/>
<dbReference type="InterPro" id="IPR043128">
    <property type="entry name" value="Rev_trsase/Diguanyl_cyclase"/>
</dbReference>
<gene>
    <name evidence="5" type="ORF">OH818_08395</name>
</gene>
<evidence type="ECO:0000313" key="6">
    <source>
        <dbReference type="Proteomes" id="UP001164020"/>
    </source>
</evidence>
<dbReference type="InterPro" id="IPR001633">
    <property type="entry name" value="EAL_dom"/>
</dbReference>
<dbReference type="InterPro" id="IPR000014">
    <property type="entry name" value="PAS"/>
</dbReference>
<feature type="domain" description="GGDEF" evidence="3">
    <location>
        <begin position="391"/>
        <end position="523"/>
    </location>
</feature>
<keyword evidence="1" id="KW-0472">Membrane</keyword>
<dbReference type="SUPFAM" id="SSF55073">
    <property type="entry name" value="Nucleotide cyclase"/>
    <property type="match status" value="1"/>
</dbReference>
<dbReference type="CDD" id="cd01949">
    <property type="entry name" value="GGDEF"/>
    <property type="match status" value="1"/>
</dbReference>
<evidence type="ECO:0000256" key="1">
    <source>
        <dbReference type="PROSITE-ProRule" id="PRU00244"/>
    </source>
</evidence>
<dbReference type="CDD" id="cd01948">
    <property type="entry name" value="EAL"/>
    <property type="match status" value="1"/>
</dbReference>
<dbReference type="InterPro" id="IPR029787">
    <property type="entry name" value="Nucleotide_cyclase"/>
</dbReference>
<dbReference type="EMBL" id="CP114029">
    <property type="protein sequence ID" value="WAP70133.1"/>
    <property type="molecule type" value="Genomic_DNA"/>
</dbReference>
<evidence type="ECO:0000259" key="2">
    <source>
        <dbReference type="PROSITE" id="PS50883"/>
    </source>
</evidence>
<dbReference type="SMART" id="SM00052">
    <property type="entry name" value="EAL"/>
    <property type="match status" value="1"/>
</dbReference>
<accession>A0ABY7C349</accession>
<dbReference type="Pfam" id="PF03707">
    <property type="entry name" value="MHYT"/>
    <property type="match status" value="2"/>
</dbReference>
<organism evidence="5 6">
    <name type="scientific">Jiella pelagia</name>
    <dbReference type="NCBI Taxonomy" id="2986949"/>
    <lineage>
        <taxon>Bacteria</taxon>
        <taxon>Pseudomonadati</taxon>
        <taxon>Pseudomonadota</taxon>
        <taxon>Alphaproteobacteria</taxon>
        <taxon>Hyphomicrobiales</taxon>
        <taxon>Aurantimonadaceae</taxon>
        <taxon>Jiella</taxon>
    </lineage>
</organism>
<dbReference type="NCBIfam" id="TIGR00254">
    <property type="entry name" value="GGDEF"/>
    <property type="match status" value="1"/>
</dbReference>
<dbReference type="CDD" id="cd00130">
    <property type="entry name" value="PAS"/>
    <property type="match status" value="1"/>
</dbReference>
<dbReference type="Pfam" id="PF00563">
    <property type="entry name" value="EAL"/>
    <property type="match status" value="1"/>
</dbReference>
<dbReference type="PROSITE" id="PS50924">
    <property type="entry name" value="MHYT"/>
    <property type="match status" value="1"/>
</dbReference>
<keyword evidence="1" id="KW-1133">Transmembrane helix</keyword>